<organism evidence="1">
    <name type="scientific">marine sediment metagenome</name>
    <dbReference type="NCBI Taxonomy" id="412755"/>
    <lineage>
        <taxon>unclassified sequences</taxon>
        <taxon>metagenomes</taxon>
        <taxon>ecological metagenomes</taxon>
    </lineage>
</organism>
<protein>
    <submittedName>
        <fullName evidence="1">Uncharacterized protein</fullName>
    </submittedName>
</protein>
<proteinExistence type="predicted"/>
<name>A0A0F9RG88_9ZZZZ</name>
<dbReference type="EMBL" id="LAZR01000882">
    <property type="protein sequence ID" value="KKN55510.1"/>
    <property type="molecule type" value="Genomic_DNA"/>
</dbReference>
<reference evidence="1" key="1">
    <citation type="journal article" date="2015" name="Nature">
        <title>Complex archaea that bridge the gap between prokaryotes and eukaryotes.</title>
        <authorList>
            <person name="Spang A."/>
            <person name="Saw J.H."/>
            <person name="Jorgensen S.L."/>
            <person name="Zaremba-Niedzwiedzka K."/>
            <person name="Martijn J."/>
            <person name="Lind A.E."/>
            <person name="van Eijk R."/>
            <person name="Schleper C."/>
            <person name="Guy L."/>
            <person name="Ettema T.J."/>
        </authorList>
    </citation>
    <scope>NUCLEOTIDE SEQUENCE</scope>
</reference>
<comment type="caution">
    <text evidence="1">The sequence shown here is derived from an EMBL/GenBank/DDBJ whole genome shotgun (WGS) entry which is preliminary data.</text>
</comment>
<gene>
    <name evidence="1" type="ORF">LCGC14_0581850</name>
</gene>
<evidence type="ECO:0000313" key="1">
    <source>
        <dbReference type="EMBL" id="KKN55510.1"/>
    </source>
</evidence>
<dbReference type="AlphaFoldDB" id="A0A0F9RG88"/>
<accession>A0A0F9RG88</accession>
<sequence length="279" mass="30074">MPTAFRLPNDHLTRILLQSDVGRDSLLEFLCTDSIYSFKDDFDKDDLSDYWGVAHGEIGSPTDGVTDFHFVDDAINGFIEGDPGEVDDADIRLFSKHALWSPARRCVVQTSFDISSLTSAKFEFGFAHPSVELDSPTLSGVVLVKATPTANELTGTFAVAVFDTDDDTNCDLTTQTAGTVASVAQTGAPTLSVPGPISIMVAMTEGGGVRYWINGVPAGFVQTAPRTVDETFGVLGGEAADHGTGANMHLWFMVQNRASGVAHSTRLDYMQAWQEREIV</sequence>